<comment type="caution">
    <text evidence="3">The sequence shown here is derived from an EMBL/GenBank/DDBJ whole genome shotgun (WGS) entry which is preliminary data.</text>
</comment>
<sequence>MRDTYGSALETYTSTRELLDEQVSQAREGYENLQALFALGAVSQNQVDQAKLGLLQAENARKSTLTQMGLDDVWDILNNPTVTAPIAGTVSSVSVTAGVAVAPGTVGAVISEIGRPQVVVNVSETLQPSIGVGDAVEISIPSVGESAVQGTVSSVASAASLPSALYEVHIDLPKDMKVSIGMFARATFRTDSRTGTVLIPTEAILTGEDGSQSVYVVDGDTAYQVNVTTGLVGEKQTEITSGLHGGEQLVTRGQSYLSDGAPVRVTNAPAPEDGADASGAESGAASSDAASSQAAVQSAEGKAA</sequence>
<dbReference type="GO" id="GO:1990281">
    <property type="term" value="C:efflux pump complex"/>
    <property type="evidence" value="ECO:0007669"/>
    <property type="project" value="TreeGrafter"/>
</dbReference>
<dbReference type="PANTHER" id="PTHR30469">
    <property type="entry name" value="MULTIDRUG RESISTANCE PROTEIN MDTA"/>
    <property type="match status" value="1"/>
</dbReference>
<name>A0A645C9M8_9ZZZZ</name>
<dbReference type="NCBIfam" id="TIGR01730">
    <property type="entry name" value="RND_mfp"/>
    <property type="match status" value="1"/>
</dbReference>
<dbReference type="EMBL" id="VSSQ01025177">
    <property type="protein sequence ID" value="MPM73144.1"/>
    <property type="molecule type" value="Genomic_DNA"/>
</dbReference>
<gene>
    <name evidence="3" type="primary">mdtA_70</name>
    <name evidence="3" type="ORF">SDC9_120120</name>
</gene>
<dbReference type="Gene3D" id="2.40.50.100">
    <property type="match status" value="1"/>
</dbReference>
<proteinExistence type="predicted"/>
<reference evidence="3" key="1">
    <citation type="submission" date="2019-08" db="EMBL/GenBank/DDBJ databases">
        <authorList>
            <person name="Kucharzyk K."/>
            <person name="Murdoch R.W."/>
            <person name="Higgins S."/>
            <person name="Loffler F."/>
        </authorList>
    </citation>
    <scope>NUCLEOTIDE SEQUENCE</scope>
</reference>
<feature type="compositionally biased region" description="Low complexity" evidence="1">
    <location>
        <begin position="276"/>
        <end position="304"/>
    </location>
</feature>
<protein>
    <submittedName>
        <fullName evidence="3">Multidrug resistance protein MdtA</fullName>
    </submittedName>
</protein>
<dbReference type="Pfam" id="PF25989">
    <property type="entry name" value="YknX_C"/>
    <property type="match status" value="1"/>
</dbReference>
<feature type="region of interest" description="Disordered" evidence="1">
    <location>
        <begin position="259"/>
        <end position="304"/>
    </location>
</feature>
<accession>A0A645C9M8</accession>
<dbReference type="Gene3D" id="2.40.420.20">
    <property type="match status" value="1"/>
</dbReference>
<dbReference type="GO" id="GO:0015562">
    <property type="term" value="F:efflux transmembrane transporter activity"/>
    <property type="evidence" value="ECO:0007669"/>
    <property type="project" value="TreeGrafter"/>
</dbReference>
<feature type="domain" description="YknX-like C-terminal permuted SH3-like" evidence="2">
    <location>
        <begin position="199"/>
        <end position="265"/>
    </location>
</feature>
<evidence type="ECO:0000313" key="3">
    <source>
        <dbReference type="EMBL" id="MPM73144.1"/>
    </source>
</evidence>
<dbReference type="SUPFAM" id="SSF111369">
    <property type="entry name" value="HlyD-like secretion proteins"/>
    <property type="match status" value="1"/>
</dbReference>
<dbReference type="Gene3D" id="1.10.287.470">
    <property type="entry name" value="Helix hairpin bin"/>
    <property type="match status" value="1"/>
</dbReference>
<dbReference type="InterPro" id="IPR006143">
    <property type="entry name" value="RND_pump_MFP"/>
</dbReference>
<evidence type="ECO:0000256" key="1">
    <source>
        <dbReference type="SAM" id="MobiDB-lite"/>
    </source>
</evidence>
<dbReference type="Gene3D" id="2.40.30.170">
    <property type="match status" value="1"/>
</dbReference>
<dbReference type="PANTHER" id="PTHR30469:SF38">
    <property type="entry name" value="HLYD FAMILY SECRETION PROTEIN"/>
    <property type="match status" value="1"/>
</dbReference>
<evidence type="ECO:0000259" key="2">
    <source>
        <dbReference type="Pfam" id="PF25989"/>
    </source>
</evidence>
<organism evidence="3">
    <name type="scientific">bioreactor metagenome</name>
    <dbReference type="NCBI Taxonomy" id="1076179"/>
    <lineage>
        <taxon>unclassified sequences</taxon>
        <taxon>metagenomes</taxon>
        <taxon>ecological metagenomes</taxon>
    </lineage>
</organism>
<dbReference type="InterPro" id="IPR058637">
    <property type="entry name" value="YknX-like_C"/>
</dbReference>
<dbReference type="AlphaFoldDB" id="A0A645C9M8"/>